<gene>
    <name evidence="4" type="ORF">FCC1311_018872</name>
</gene>
<accession>A0A2R5G792</accession>
<proteinExistence type="inferred from homology"/>
<dbReference type="InterPro" id="IPR029069">
    <property type="entry name" value="HotDog_dom_sf"/>
</dbReference>
<dbReference type="Gene3D" id="3.10.129.10">
    <property type="entry name" value="Hotdog Thioesterase"/>
    <property type="match status" value="1"/>
</dbReference>
<dbReference type="OrthoDB" id="46529at2759"/>
<dbReference type="AlphaFoldDB" id="A0A2R5G792"/>
<dbReference type="EMBL" id="BEYU01000014">
    <property type="protein sequence ID" value="GBG25668.1"/>
    <property type="molecule type" value="Genomic_DNA"/>
</dbReference>
<organism evidence="4 5">
    <name type="scientific">Hondaea fermentalgiana</name>
    <dbReference type="NCBI Taxonomy" id="2315210"/>
    <lineage>
        <taxon>Eukaryota</taxon>
        <taxon>Sar</taxon>
        <taxon>Stramenopiles</taxon>
        <taxon>Bigyra</taxon>
        <taxon>Labyrinthulomycetes</taxon>
        <taxon>Thraustochytrida</taxon>
        <taxon>Thraustochytriidae</taxon>
        <taxon>Hondaea</taxon>
    </lineage>
</organism>
<protein>
    <recommendedName>
        <fullName evidence="3">Thioesterase domain-containing protein</fullName>
    </recommendedName>
</protein>
<dbReference type="PANTHER" id="PTHR21660">
    <property type="entry name" value="THIOESTERASE SUPERFAMILY MEMBER-RELATED"/>
    <property type="match status" value="1"/>
</dbReference>
<evidence type="ECO:0000256" key="1">
    <source>
        <dbReference type="ARBA" id="ARBA00008324"/>
    </source>
</evidence>
<name>A0A2R5G792_9STRA</name>
<dbReference type="InterPro" id="IPR039298">
    <property type="entry name" value="ACOT13"/>
</dbReference>
<dbReference type="GO" id="GO:0047617">
    <property type="term" value="F:fatty acyl-CoA hydrolase activity"/>
    <property type="evidence" value="ECO:0007669"/>
    <property type="project" value="InterPro"/>
</dbReference>
<evidence type="ECO:0000259" key="3">
    <source>
        <dbReference type="Pfam" id="PF03061"/>
    </source>
</evidence>
<evidence type="ECO:0000313" key="4">
    <source>
        <dbReference type="EMBL" id="GBG25668.1"/>
    </source>
</evidence>
<comment type="similarity">
    <text evidence="1">Belongs to the thioesterase PaaI family.</text>
</comment>
<reference evidence="4 5" key="1">
    <citation type="submission" date="2017-12" db="EMBL/GenBank/DDBJ databases">
        <title>Sequencing, de novo assembly and annotation of complete genome of a new Thraustochytrid species, strain FCC1311.</title>
        <authorList>
            <person name="Sedici K."/>
            <person name="Godart F."/>
            <person name="Aiese Cigliano R."/>
            <person name="Sanseverino W."/>
            <person name="Barakat M."/>
            <person name="Ortet P."/>
            <person name="Marechal E."/>
            <person name="Cagnac O."/>
            <person name="Amato A."/>
        </authorList>
    </citation>
    <scope>NUCLEOTIDE SEQUENCE [LARGE SCALE GENOMIC DNA]</scope>
</reference>
<dbReference type="SUPFAM" id="SSF54637">
    <property type="entry name" value="Thioesterase/thiol ester dehydrase-isomerase"/>
    <property type="match status" value="1"/>
</dbReference>
<dbReference type="InParanoid" id="A0A2R5G792"/>
<keyword evidence="5" id="KW-1185">Reference proteome</keyword>
<dbReference type="CDD" id="cd03443">
    <property type="entry name" value="PaaI_thioesterase"/>
    <property type="match status" value="1"/>
</dbReference>
<dbReference type="InterPro" id="IPR006683">
    <property type="entry name" value="Thioestr_dom"/>
</dbReference>
<keyword evidence="2" id="KW-0378">Hydrolase</keyword>
<feature type="domain" description="Thioesterase" evidence="3">
    <location>
        <begin position="68"/>
        <end position="148"/>
    </location>
</feature>
<evidence type="ECO:0000313" key="5">
    <source>
        <dbReference type="Proteomes" id="UP000241890"/>
    </source>
</evidence>
<dbReference type="PANTHER" id="PTHR21660:SF1">
    <property type="entry name" value="ACYL-COENZYME A THIOESTERASE 13"/>
    <property type="match status" value="1"/>
</dbReference>
<comment type="caution">
    <text evidence="4">The sequence shown here is derived from an EMBL/GenBank/DDBJ whole genome shotgun (WGS) entry which is preliminary data.</text>
</comment>
<dbReference type="Pfam" id="PF03061">
    <property type="entry name" value="4HBT"/>
    <property type="match status" value="1"/>
</dbReference>
<sequence length="214" mass="23685">MATSETPEEDFALFSSVADVMRELTQHRSNYVPHETVACDIVLDSRGRLKSATGLMSFVVEKEMLNAGGNLFGGYVPSLTDSLTTVLLLSCNLRTERTWVPSMSTSLNVDFLDGVSLGKTVFVEIHINRIGKNVAFTDADFYRGHPSEGALLYKARHQVVLLRGSPNMENNVRKNLPKHQEAIDRALEAYDLIEEQRLAADGKSPDASTQQARL</sequence>
<dbReference type="Proteomes" id="UP000241890">
    <property type="component" value="Unassembled WGS sequence"/>
</dbReference>
<evidence type="ECO:0000256" key="2">
    <source>
        <dbReference type="ARBA" id="ARBA00022801"/>
    </source>
</evidence>